<evidence type="ECO:0000256" key="2">
    <source>
        <dbReference type="ARBA" id="ARBA00022491"/>
    </source>
</evidence>
<sequence length="150" mass="17122">MPYKYYRGEDRKVLQAALRDRGFRSTEGRLTLLSVLKRAKSPLPVSAIAERLRSTLDEVNVYRALEALNEKGLLMRSDMRQGGARYEYVRSHHHHLICSDCGLTEDVEICADKRMEKKALDNSRAFAKIDTHALEFFGLCKACAPRLSYA</sequence>
<evidence type="ECO:0000256" key="7">
    <source>
        <dbReference type="PIRSR" id="PIRSR602481-1"/>
    </source>
</evidence>
<keyword evidence="3 7" id="KW-0862">Zinc</keyword>
<comment type="similarity">
    <text evidence="1">Belongs to the Fur family.</text>
</comment>
<gene>
    <name evidence="9" type="ORF">A2704_00020</name>
</gene>
<evidence type="ECO:0000256" key="8">
    <source>
        <dbReference type="PIRSR" id="PIRSR602481-2"/>
    </source>
</evidence>
<feature type="binding site" evidence="7">
    <location>
        <position position="140"/>
    </location>
    <ligand>
        <name>Zn(2+)</name>
        <dbReference type="ChEBI" id="CHEBI:29105"/>
    </ligand>
</feature>
<keyword evidence="4" id="KW-0805">Transcription regulation</keyword>
<feature type="binding site" evidence="8">
    <location>
        <position position="132"/>
    </location>
    <ligand>
        <name>Fe cation</name>
        <dbReference type="ChEBI" id="CHEBI:24875"/>
    </ligand>
</feature>
<dbReference type="CDD" id="cd07153">
    <property type="entry name" value="Fur_like"/>
    <property type="match status" value="1"/>
</dbReference>
<comment type="cofactor">
    <cofactor evidence="7">
        <name>Zn(2+)</name>
        <dbReference type="ChEBI" id="CHEBI:29105"/>
    </cofactor>
    <text evidence="7">Binds 1 zinc ion per subunit.</text>
</comment>
<dbReference type="InterPro" id="IPR043135">
    <property type="entry name" value="Fur_C"/>
</dbReference>
<keyword evidence="5" id="KW-0238">DNA-binding</keyword>
<keyword evidence="2" id="KW-0678">Repressor</keyword>
<dbReference type="GO" id="GO:0045892">
    <property type="term" value="P:negative regulation of DNA-templated transcription"/>
    <property type="evidence" value="ECO:0007669"/>
    <property type="project" value="TreeGrafter"/>
</dbReference>
<evidence type="ECO:0000256" key="1">
    <source>
        <dbReference type="ARBA" id="ARBA00007957"/>
    </source>
</evidence>
<accession>A0A1F6CN44</accession>
<dbReference type="InterPro" id="IPR036390">
    <property type="entry name" value="WH_DNA-bd_sf"/>
</dbReference>
<evidence type="ECO:0000256" key="4">
    <source>
        <dbReference type="ARBA" id="ARBA00023015"/>
    </source>
</evidence>
<reference evidence="9 10" key="1">
    <citation type="journal article" date="2016" name="Nat. Commun.">
        <title>Thousands of microbial genomes shed light on interconnected biogeochemical processes in an aquifer system.</title>
        <authorList>
            <person name="Anantharaman K."/>
            <person name="Brown C.T."/>
            <person name="Hug L.A."/>
            <person name="Sharon I."/>
            <person name="Castelle C.J."/>
            <person name="Probst A.J."/>
            <person name="Thomas B.C."/>
            <person name="Singh A."/>
            <person name="Wilkins M.J."/>
            <person name="Karaoz U."/>
            <person name="Brodie E.L."/>
            <person name="Williams K.H."/>
            <person name="Hubbard S.S."/>
            <person name="Banfield J.F."/>
        </authorList>
    </citation>
    <scope>NUCLEOTIDE SEQUENCE [LARGE SCALE GENOMIC DNA]</scope>
</reference>
<dbReference type="Gene3D" id="1.10.10.10">
    <property type="entry name" value="Winged helix-like DNA-binding domain superfamily/Winged helix DNA-binding domain"/>
    <property type="match status" value="1"/>
</dbReference>
<keyword evidence="7" id="KW-0479">Metal-binding</keyword>
<evidence type="ECO:0000256" key="3">
    <source>
        <dbReference type="ARBA" id="ARBA00022833"/>
    </source>
</evidence>
<evidence type="ECO:0000256" key="5">
    <source>
        <dbReference type="ARBA" id="ARBA00023125"/>
    </source>
</evidence>
<name>A0A1F6CN44_9BACT</name>
<dbReference type="AlphaFoldDB" id="A0A1F6CN44"/>
<protein>
    <recommendedName>
        <fullName evidence="11">Transcriptional repressor</fullName>
    </recommendedName>
</protein>
<feature type="binding site" evidence="7">
    <location>
        <position position="101"/>
    </location>
    <ligand>
        <name>Zn(2+)</name>
        <dbReference type="ChEBI" id="CHEBI:29105"/>
    </ligand>
</feature>
<dbReference type="GO" id="GO:0008270">
    <property type="term" value="F:zinc ion binding"/>
    <property type="evidence" value="ECO:0007669"/>
    <property type="project" value="TreeGrafter"/>
</dbReference>
<dbReference type="PANTHER" id="PTHR33202">
    <property type="entry name" value="ZINC UPTAKE REGULATION PROTEIN"/>
    <property type="match status" value="1"/>
</dbReference>
<feature type="binding site" evidence="7">
    <location>
        <position position="143"/>
    </location>
    <ligand>
        <name>Zn(2+)</name>
        <dbReference type="ChEBI" id="CHEBI:29105"/>
    </ligand>
</feature>
<dbReference type="EMBL" id="MFKW01000046">
    <property type="protein sequence ID" value="OGG50629.1"/>
    <property type="molecule type" value="Genomic_DNA"/>
</dbReference>
<evidence type="ECO:0000313" key="10">
    <source>
        <dbReference type="Proteomes" id="UP000176445"/>
    </source>
</evidence>
<dbReference type="InterPro" id="IPR036388">
    <property type="entry name" value="WH-like_DNA-bd_sf"/>
</dbReference>
<organism evidence="9 10">
    <name type="scientific">Candidatus Kaiserbacteria bacterium RIFCSPHIGHO2_01_FULL_54_36b</name>
    <dbReference type="NCBI Taxonomy" id="1798483"/>
    <lineage>
        <taxon>Bacteria</taxon>
        <taxon>Candidatus Kaiseribacteriota</taxon>
    </lineage>
</organism>
<feature type="binding site" evidence="8">
    <location>
        <position position="92"/>
    </location>
    <ligand>
        <name>Fe cation</name>
        <dbReference type="ChEBI" id="CHEBI:24875"/>
    </ligand>
</feature>
<dbReference type="Gene3D" id="3.30.1490.190">
    <property type="match status" value="1"/>
</dbReference>
<keyword evidence="6" id="KW-0804">Transcription</keyword>
<evidence type="ECO:0008006" key="11">
    <source>
        <dbReference type="Google" id="ProtNLM"/>
    </source>
</evidence>
<dbReference type="InterPro" id="IPR002481">
    <property type="entry name" value="FUR"/>
</dbReference>
<comment type="caution">
    <text evidence="9">The sequence shown here is derived from an EMBL/GenBank/DDBJ whole genome shotgun (WGS) entry which is preliminary data.</text>
</comment>
<keyword evidence="8" id="KW-0408">Iron</keyword>
<dbReference type="PANTHER" id="PTHR33202:SF7">
    <property type="entry name" value="FERRIC UPTAKE REGULATION PROTEIN"/>
    <property type="match status" value="1"/>
</dbReference>
<feature type="binding site" evidence="7">
    <location>
        <position position="98"/>
    </location>
    <ligand>
        <name>Zn(2+)</name>
        <dbReference type="ChEBI" id="CHEBI:29105"/>
    </ligand>
</feature>
<dbReference type="GO" id="GO:0000976">
    <property type="term" value="F:transcription cis-regulatory region binding"/>
    <property type="evidence" value="ECO:0007669"/>
    <property type="project" value="TreeGrafter"/>
</dbReference>
<comment type="cofactor">
    <cofactor evidence="8">
        <name>Mn(2+)</name>
        <dbReference type="ChEBI" id="CHEBI:29035"/>
    </cofactor>
    <cofactor evidence="8">
        <name>Fe(2+)</name>
        <dbReference type="ChEBI" id="CHEBI:29033"/>
    </cofactor>
    <text evidence="8">Binds 1 Mn(2+) or Fe(2+) ion per subunit.</text>
</comment>
<dbReference type="GO" id="GO:1900376">
    <property type="term" value="P:regulation of secondary metabolite biosynthetic process"/>
    <property type="evidence" value="ECO:0007669"/>
    <property type="project" value="TreeGrafter"/>
</dbReference>
<evidence type="ECO:0000256" key="6">
    <source>
        <dbReference type="ARBA" id="ARBA00023163"/>
    </source>
</evidence>
<dbReference type="Proteomes" id="UP000176445">
    <property type="component" value="Unassembled WGS sequence"/>
</dbReference>
<dbReference type="SUPFAM" id="SSF46785">
    <property type="entry name" value="Winged helix' DNA-binding domain"/>
    <property type="match status" value="1"/>
</dbReference>
<dbReference type="GO" id="GO:0003700">
    <property type="term" value="F:DNA-binding transcription factor activity"/>
    <property type="evidence" value="ECO:0007669"/>
    <property type="project" value="InterPro"/>
</dbReference>
<dbReference type="Pfam" id="PF01475">
    <property type="entry name" value="FUR"/>
    <property type="match status" value="1"/>
</dbReference>
<proteinExistence type="inferred from homology"/>
<evidence type="ECO:0000313" key="9">
    <source>
        <dbReference type="EMBL" id="OGG50629.1"/>
    </source>
</evidence>